<protein>
    <submittedName>
        <fullName evidence="4">Transposase</fullName>
    </submittedName>
</protein>
<organism evidence="4 5">
    <name type="scientific">Anaeromicropila populeti</name>
    <dbReference type="NCBI Taxonomy" id="37658"/>
    <lineage>
        <taxon>Bacteria</taxon>
        <taxon>Bacillati</taxon>
        <taxon>Bacillota</taxon>
        <taxon>Clostridia</taxon>
        <taxon>Lachnospirales</taxon>
        <taxon>Lachnospiraceae</taxon>
        <taxon>Anaeromicropila</taxon>
    </lineage>
</organism>
<reference evidence="4 5" key="1">
    <citation type="submission" date="2016-10" db="EMBL/GenBank/DDBJ databases">
        <authorList>
            <person name="de Groot N.N."/>
        </authorList>
    </citation>
    <scope>NUCLEOTIDE SEQUENCE [LARGE SCALE GENOMIC DNA]</scope>
    <source>
        <strain evidence="4 5">743A</strain>
    </source>
</reference>
<dbReference type="RefSeq" id="WP_092560221.1">
    <property type="nucleotide sequence ID" value="NZ_FOYZ01000005.1"/>
</dbReference>
<dbReference type="AlphaFoldDB" id="A0A1I6JGE1"/>
<feature type="region of interest" description="Disordered" evidence="1">
    <location>
        <begin position="221"/>
        <end position="244"/>
    </location>
</feature>
<name>A0A1I6JGE1_9FIRM</name>
<evidence type="ECO:0000256" key="1">
    <source>
        <dbReference type="SAM" id="MobiDB-lite"/>
    </source>
</evidence>
<keyword evidence="5" id="KW-1185">Reference proteome</keyword>
<proteinExistence type="predicted"/>
<feature type="domain" description="Transposase IS66 zinc-finger binding" evidence="3">
    <location>
        <begin position="49"/>
        <end position="94"/>
    </location>
</feature>
<evidence type="ECO:0000313" key="5">
    <source>
        <dbReference type="Proteomes" id="UP000199659"/>
    </source>
</evidence>
<evidence type="ECO:0000259" key="3">
    <source>
        <dbReference type="Pfam" id="PF13005"/>
    </source>
</evidence>
<dbReference type="PANTHER" id="PTHR33678:SF2">
    <property type="match status" value="1"/>
</dbReference>
<gene>
    <name evidence="4" type="ORF">SAMN05661086_01663</name>
</gene>
<dbReference type="InterPro" id="IPR052344">
    <property type="entry name" value="Transposase-related"/>
</dbReference>
<evidence type="ECO:0000313" key="4">
    <source>
        <dbReference type="EMBL" id="SFR78032.1"/>
    </source>
</evidence>
<dbReference type="PANTHER" id="PTHR33678">
    <property type="entry name" value="BLL1576 PROTEIN"/>
    <property type="match status" value="1"/>
</dbReference>
<accession>A0A1I6JGE1</accession>
<dbReference type="InterPro" id="IPR004291">
    <property type="entry name" value="Transposase_IS66_central"/>
</dbReference>
<dbReference type="STRING" id="37658.SAMN05661086_01663"/>
<feature type="domain" description="Transposase IS66 central" evidence="2">
    <location>
        <begin position="117"/>
        <end position="204"/>
    </location>
</feature>
<evidence type="ECO:0000259" key="2">
    <source>
        <dbReference type="Pfam" id="PF03050"/>
    </source>
</evidence>
<dbReference type="Proteomes" id="UP000199659">
    <property type="component" value="Unassembled WGS sequence"/>
</dbReference>
<dbReference type="Pfam" id="PF13005">
    <property type="entry name" value="zf-IS66"/>
    <property type="match status" value="1"/>
</dbReference>
<dbReference type="EMBL" id="FOYZ01000005">
    <property type="protein sequence ID" value="SFR78032.1"/>
    <property type="molecule type" value="Genomic_DNA"/>
</dbReference>
<sequence length="244" mass="27819">MQELAQELLKEQKKITVKSHEKTPRKSGIREEMLSGLPKEMEEYIINPEDTCPKCGSQLKVIGKQLIRTEVEFIPAKLKVKQIVRQVAKCENCGTKDSANQTPVFVKAAIPVPVLSHSISTPSMAAQVMYQKFVMGLPCNRQEKDWFHMGLVLTRADMANSIIRCSEEWLSPIYHKIHEQLMFCKLLHMDETRIQCNKEENRKAYVRPKGTERFLKRKGRIGGRNKAGSLRPALTGRRKCGRGG</sequence>
<dbReference type="InterPro" id="IPR024474">
    <property type="entry name" value="Znf_dom_IS66"/>
</dbReference>
<dbReference type="Pfam" id="PF03050">
    <property type="entry name" value="DDE_Tnp_IS66"/>
    <property type="match status" value="1"/>
</dbReference>